<comment type="caution">
    <text evidence="2">The sequence shown here is derived from an EMBL/GenBank/DDBJ whole genome shotgun (WGS) entry which is preliminary data.</text>
</comment>
<protein>
    <submittedName>
        <fullName evidence="2">Uncharacterized protein</fullName>
    </submittedName>
</protein>
<keyword evidence="1" id="KW-0812">Transmembrane</keyword>
<keyword evidence="1" id="KW-0472">Membrane</keyword>
<dbReference type="Proteomes" id="UP000272117">
    <property type="component" value="Unassembled WGS sequence"/>
</dbReference>
<keyword evidence="1" id="KW-1133">Transmembrane helix</keyword>
<dbReference type="OrthoDB" id="9974624at2"/>
<organism evidence="2 3">
    <name type="scientific">Rufibacter latericius</name>
    <dbReference type="NCBI Taxonomy" id="2487040"/>
    <lineage>
        <taxon>Bacteria</taxon>
        <taxon>Pseudomonadati</taxon>
        <taxon>Bacteroidota</taxon>
        <taxon>Cytophagia</taxon>
        <taxon>Cytophagales</taxon>
        <taxon>Hymenobacteraceae</taxon>
        <taxon>Rufibacter</taxon>
    </lineage>
</organism>
<feature type="transmembrane region" description="Helical" evidence="1">
    <location>
        <begin position="35"/>
        <end position="57"/>
    </location>
</feature>
<dbReference type="AlphaFoldDB" id="A0A3M9N346"/>
<keyword evidence="3" id="KW-1185">Reference proteome</keyword>
<sequence length="63" mass="7253">MNLLFILLLLVLVALDIMAFTEIVQLLRAPSDNAVLKGVVFFALLIILNYFLLRFLFSKIKNR</sequence>
<evidence type="ECO:0000256" key="1">
    <source>
        <dbReference type="SAM" id="Phobius"/>
    </source>
</evidence>
<accession>A0A3M9N346</accession>
<dbReference type="RefSeq" id="WP_123125493.1">
    <property type="nucleotide sequence ID" value="NZ_RJJD01000001.1"/>
</dbReference>
<gene>
    <name evidence="2" type="ORF">EFB08_03500</name>
</gene>
<proteinExistence type="predicted"/>
<dbReference type="EMBL" id="RJJD01000001">
    <property type="protein sequence ID" value="RNI31593.1"/>
    <property type="molecule type" value="Genomic_DNA"/>
</dbReference>
<evidence type="ECO:0000313" key="2">
    <source>
        <dbReference type="EMBL" id="RNI31593.1"/>
    </source>
</evidence>
<evidence type="ECO:0000313" key="3">
    <source>
        <dbReference type="Proteomes" id="UP000272117"/>
    </source>
</evidence>
<reference evidence="2 3" key="1">
    <citation type="submission" date="2018-11" db="EMBL/GenBank/DDBJ databases">
        <title>Rufibacter latericius sp. nov., isolated from water in Baiyang Lake.</title>
        <authorList>
            <person name="Yang Y."/>
        </authorList>
    </citation>
    <scope>NUCLEOTIDE SEQUENCE [LARGE SCALE GENOMIC DNA]</scope>
    <source>
        <strain evidence="2 3">R-22-1c-1</strain>
    </source>
</reference>
<name>A0A3M9N346_9BACT</name>